<sequence length="113" mass="12304">MTITKRLFTLGGGGALATALLLGGTHAWSYAAYLGRDYAITTNQDRIARVCDNTRNDANVKVEYFRLSGTRGNRWNYSDAGCSETGAGTVVTQMRVCEQSPGDERCGGWAYRP</sequence>
<dbReference type="Proteomes" id="UP000606172">
    <property type="component" value="Unassembled WGS sequence"/>
</dbReference>
<organism evidence="1 2">
    <name type="scientific">Sinosporangium siamense</name>
    <dbReference type="NCBI Taxonomy" id="1367973"/>
    <lineage>
        <taxon>Bacteria</taxon>
        <taxon>Bacillati</taxon>
        <taxon>Actinomycetota</taxon>
        <taxon>Actinomycetes</taxon>
        <taxon>Streptosporangiales</taxon>
        <taxon>Streptosporangiaceae</taxon>
        <taxon>Sinosporangium</taxon>
    </lineage>
</organism>
<accession>A0A919V6S7</accession>
<comment type="caution">
    <text evidence="1">The sequence shown here is derived from an EMBL/GenBank/DDBJ whole genome shotgun (WGS) entry which is preliminary data.</text>
</comment>
<evidence type="ECO:0000313" key="2">
    <source>
        <dbReference type="Proteomes" id="UP000606172"/>
    </source>
</evidence>
<proteinExistence type="predicted"/>
<dbReference type="EMBL" id="BOOW01000018">
    <property type="protein sequence ID" value="GII92778.1"/>
    <property type="molecule type" value="Genomic_DNA"/>
</dbReference>
<reference evidence="1" key="1">
    <citation type="submission" date="2021-01" db="EMBL/GenBank/DDBJ databases">
        <title>Whole genome shotgun sequence of Sinosporangium siamense NBRC 109515.</title>
        <authorList>
            <person name="Komaki H."/>
            <person name="Tamura T."/>
        </authorList>
    </citation>
    <scope>NUCLEOTIDE SEQUENCE</scope>
    <source>
        <strain evidence="1">NBRC 109515</strain>
    </source>
</reference>
<dbReference type="AlphaFoldDB" id="A0A919V6S7"/>
<gene>
    <name evidence="1" type="ORF">Ssi02_30090</name>
</gene>
<protein>
    <submittedName>
        <fullName evidence="1">Uncharacterized protein</fullName>
    </submittedName>
</protein>
<evidence type="ECO:0000313" key="1">
    <source>
        <dbReference type="EMBL" id="GII92778.1"/>
    </source>
</evidence>
<keyword evidence="2" id="KW-1185">Reference proteome</keyword>
<name>A0A919V6S7_9ACTN</name>
<dbReference type="RefSeq" id="WP_204025811.1">
    <property type="nucleotide sequence ID" value="NZ_BOOW01000018.1"/>
</dbReference>